<evidence type="ECO:0000313" key="4">
    <source>
        <dbReference type="Proteomes" id="UP000036000"/>
    </source>
</evidence>
<dbReference type="GO" id="GO:0006351">
    <property type="term" value="P:DNA-templated transcription"/>
    <property type="evidence" value="ECO:0007669"/>
    <property type="project" value="TreeGrafter"/>
</dbReference>
<dbReference type="Pfam" id="PF04221">
    <property type="entry name" value="RelB"/>
    <property type="match status" value="1"/>
</dbReference>
<accession>A0AAC8UVR7</accession>
<gene>
    <name evidence="3" type="ORF">ABN16_07280</name>
</gene>
<evidence type="ECO:0000313" key="3">
    <source>
        <dbReference type="EMBL" id="AKP64817.1"/>
    </source>
</evidence>
<dbReference type="RefSeq" id="WP_048734391.1">
    <property type="nucleotide sequence ID" value="NZ_CP012033.1"/>
</dbReference>
<dbReference type="Proteomes" id="UP000036000">
    <property type="component" value="Chromosome"/>
</dbReference>
<evidence type="ECO:0008006" key="5">
    <source>
        <dbReference type="Google" id="ProtNLM"/>
    </source>
</evidence>
<dbReference type="PANTHER" id="PTHR38781:SF1">
    <property type="entry name" value="ANTITOXIN DINJ-RELATED"/>
    <property type="match status" value="1"/>
</dbReference>
<comment type="similarity">
    <text evidence="1">Belongs to the RelB/DinJ antitoxin family.</text>
</comment>
<dbReference type="Gene3D" id="1.10.1220.10">
    <property type="entry name" value="Met repressor-like"/>
    <property type="match status" value="1"/>
</dbReference>
<keyword evidence="4" id="KW-1185">Reference proteome</keyword>
<sequence length="90" mass="10312">MQNVEKDRISIRVDRSRKEAAQKVFNEMGLDLGTAINIFLAQSIRDQALPFRPSVYGQRLTQALKEAKNGDVTTFDNEKAFYRYLDNLGD</sequence>
<keyword evidence="2" id="KW-1277">Toxin-antitoxin system</keyword>
<dbReference type="InterPro" id="IPR013321">
    <property type="entry name" value="Arc_rbn_hlx_hlx"/>
</dbReference>
<evidence type="ECO:0000256" key="1">
    <source>
        <dbReference type="ARBA" id="ARBA00010562"/>
    </source>
</evidence>
<dbReference type="GO" id="GO:0006355">
    <property type="term" value="P:regulation of DNA-templated transcription"/>
    <property type="evidence" value="ECO:0007669"/>
    <property type="project" value="InterPro"/>
</dbReference>
<dbReference type="AlphaFoldDB" id="A0AAC8UVR7"/>
<dbReference type="NCBIfam" id="TIGR02384">
    <property type="entry name" value="RelB_DinJ"/>
    <property type="match status" value="1"/>
</dbReference>
<name>A0AAC8UVR7_9LACO</name>
<evidence type="ECO:0000256" key="2">
    <source>
        <dbReference type="ARBA" id="ARBA00022649"/>
    </source>
</evidence>
<protein>
    <recommendedName>
        <fullName evidence="5">Type II toxin-antitoxin system RelB/DinJ family antitoxin</fullName>
    </recommendedName>
</protein>
<dbReference type="KEGG" id="lko:ABN16_07280"/>
<dbReference type="PANTHER" id="PTHR38781">
    <property type="entry name" value="ANTITOXIN DINJ-RELATED"/>
    <property type="match status" value="1"/>
</dbReference>
<reference evidence="3 4" key="1">
    <citation type="submission" date="2015-07" db="EMBL/GenBank/DDBJ databases">
        <title>Lactobacillus korensis/26-25/ whole genome sequencing.</title>
        <authorList>
            <person name="Kim M.K."/>
            <person name="Im W.-T."/>
            <person name="Srinivasan S."/>
            <person name="Lee J.-J."/>
        </authorList>
    </citation>
    <scope>NUCLEOTIDE SEQUENCE [LARGE SCALE GENOMIC DNA]</scope>
    <source>
        <strain evidence="3 4">26-25</strain>
    </source>
</reference>
<organism evidence="3 4">
    <name type="scientific">Levilactobacillus koreensis</name>
    <dbReference type="NCBI Taxonomy" id="637971"/>
    <lineage>
        <taxon>Bacteria</taxon>
        <taxon>Bacillati</taxon>
        <taxon>Bacillota</taxon>
        <taxon>Bacilli</taxon>
        <taxon>Lactobacillales</taxon>
        <taxon>Lactobacillaceae</taxon>
        <taxon>Levilactobacillus</taxon>
    </lineage>
</organism>
<proteinExistence type="inferred from homology"/>
<dbReference type="EMBL" id="CP012033">
    <property type="protein sequence ID" value="AKP64817.1"/>
    <property type="molecule type" value="Genomic_DNA"/>
</dbReference>
<dbReference type="InterPro" id="IPR007337">
    <property type="entry name" value="RelB/DinJ"/>
</dbReference>